<organism evidence="2">
    <name type="scientific">Opuntia streptacantha</name>
    <name type="common">Prickly pear cactus</name>
    <name type="synonym">Opuntia cardona</name>
    <dbReference type="NCBI Taxonomy" id="393608"/>
    <lineage>
        <taxon>Eukaryota</taxon>
        <taxon>Viridiplantae</taxon>
        <taxon>Streptophyta</taxon>
        <taxon>Embryophyta</taxon>
        <taxon>Tracheophyta</taxon>
        <taxon>Spermatophyta</taxon>
        <taxon>Magnoliopsida</taxon>
        <taxon>eudicotyledons</taxon>
        <taxon>Gunneridae</taxon>
        <taxon>Pentapetalae</taxon>
        <taxon>Caryophyllales</taxon>
        <taxon>Cactineae</taxon>
        <taxon>Cactaceae</taxon>
        <taxon>Opuntioideae</taxon>
        <taxon>Opuntia</taxon>
    </lineage>
</organism>
<keyword evidence="1" id="KW-0812">Transmembrane</keyword>
<sequence>MCSMEVEGVYTQYIQSSRFSRHLGRSTITCTVTCILLSGSTSVTQNLRGLALEDLSVMREYLLMRILRRLLYDIMLLTKLTNLVLFSLIRAFSLLKHLYWRWSYGD</sequence>
<accession>A0A7C8ZTN8</accession>
<keyword evidence="1" id="KW-0472">Membrane</keyword>
<name>A0A7C8ZTN8_OPUST</name>
<dbReference type="EMBL" id="GISG01170097">
    <property type="protein sequence ID" value="MBA4651438.1"/>
    <property type="molecule type" value="Transcribed_RNA"/>
</dbReference>
<evidence type="ECO:0000313" key="2">
    <source>
        <dbReference type="EMBL" id="MBA4651438.1"/>
    </source>
</evidence>
<dbReference type="AlphaFoldDB" id="A0A7C8ZTN8"/>
<reference evidence="2" key="1">
    <citation type="journal article" date="2013" name="J. Plant Res.">
        <title>Effect of fungi and light on seed germination of three Opuntia species from semiarid lands of central Mexico.</title>
        <authorList>
            <person name="Delgado-Sanchez P."/>
            <person name="Jimenez-Bremont J.F."/>
            <person name="Guerrero-Gonzalez Mde L."/>
            <person name="Flores J."/>
        </authorList>
    </citation>
    <scope>NUCLEOTIDE SEQUENCE</scope>
    <source>
        <tissue evidence="2">Cladode</tissue>
    </source>
</reference>
<keyword evidence="1" id="KW-1133">Transmembrane helix</keyword>
<protein>
    <submittedName>
        <fullName evidence="2">Uncharacterized protein</fullName>
    </submittedName>
</protein>
<feature type="transmembrane region" description="Helical" evidence="1">
    <location>
        <begin position="70"/>
        <end position="92"/>
    </location>
</feature>
<reference evidence="2" key="2">
    <citation type="submission" date="2020-07" db="EMBL/GenBank/DDBJ databases">
        <authorList>
            <person name="Vera ALvarez R."/>
            <person name="Arias-Moreno D.M."/>
            <person name="Jimenez-Jacinto V."/>
            <person name="Jimenez-Bremont J.F."/>
            <person name="Swaminathan K."/>
            <person name="Moose S.P."/>
            <person name="Guerrero-Gonzalez M.L."/>
            <person name="Marino-Ramirez L."/>
            <person name="Landsman D."/>
            <person name="Rodriguez-Kessler M."/>
            <person name="Delgado-Sanchez P."/>
        </authorList>
    </citation>
    <scope>NUCLEOTIDE SEQUENCE</scope>
    <source>
        <tissue evidence="2">Cladode</tissue>
    </source>
</reference>
<proteinExistence type="predicted"/>
<evidence type="ECO:0000256" key="1">
    <source>
        <dbReference type="SAM" id="Phobius"/>
    </source>
</evidence>